<sequence length="54" mass="6275">MQRITIMLDDDLTDELDRMIVGQGYRNRSEAIRDFIRASMQQAAQKIGEGSHRH</sequence>
<gene>
    <name evidence="2" type="ORF">KMZ29_07905</name>
</gene>
<proteinExistence type="predicted"/>
<protein>
    <submittedName>
        <fullName evidence="2">Ribbon-helix-helix protein, CopG family</fullName>
    </submittedName>
</protein>
<dbReference type="InterPro" id="IPR050192">
    <property type="entry name" value="CopG/NikR_regulator"/>
</dbReference>
<dbReference type="GO" id="GO:0006355">
    <property type="term" value="P:regulation of DNA-templated transcription"/>
    <property type="evidence" value="ECO:0007669"/>
    <property type="project" value="InterPro"/>
</dbReference>
<dbReference type="Gene3D" id="1.10.1220.10">
    <property type="entry name" value="Met repressor-like"/>
    <property type="match status" value="1"/>
</dbReference>
<dbReference type="InterPro" id="IPR010985">
    <property type="entry name" value="Ribbon_hlx_hlx"/>
</dbReference>
<feature type="domain" description="Ribbon-helix-helix protein CopG" evidence="1">
    <location>
        <begin position="3"/>
        <end position="37"/>
    </location>
</feature>
<dbReference type="Proteomes" id="UP000680839">
    <property type="component" value="Chromosome"/>
</dbReference>
<name>A0A975NGV1_9BRAD</name>
<dbReference type="Pfam" id="PF01402">
    <property type="entry name" value="RHH_1"/>
    <property type="match status" value="1"/>
</dbReference>
<evidence type="ECO:0000313" key="2">
    <source>
        <dbReference type="EMBL" id="QWG14575.1"/>
    </source>
</evidence>
<dbReference type="PANTHER" id="PTHR34719">
    <property type="entry name" value="NICKEL-RESPONSIVE REGULATOR"/>
    <property type="match status" value="1"/>
</dbReference>
<reference evidence="2" key="1">
    <citation type="submission" date="2021-06" db="EMBL/GenBank/DDBJ databases">
        <title>Bradyrhizobium sp. S2-20-1 Genome sequencing.</title>
        <authorList>
            <person name="Jin L."/>
        </authorList>
    </citation>
    <scope>NUCLEOTIDE SEQUENCE</scope>
    <source>
        <strain evidence="2">S2-20-1</strain>
    </source>
</reference>
<dbReference type="InterPro" id="IPR013321">
    <property type="entry name" value="Arc_rbn_hlx_hlx"/>
</dbReference>
<dbReference type="EMBL" id="CP076134">
    <property type="protein sequence ID" value="QWG14575.1"/>
    <property type="molecule type" value="Genomic_DNA"/>
</dbReference>
<evidence type="ECO:0000313" key="3">
    <source>
        <dbReference type="Proteomes" id="UP000680839"/>
    </source>
</evidence>
<dbReference type="GO" id="GO:0003677">
    <property type="term" value="F:DNA binding"/>
    <property type="evidence" value="ECO:0007669"/>
    <property type="project" value="TreeGrafter"/>
</dbReference>
<dbReference type="AlphaFoldDB" id="A0A975NGV1"/>
<dbReference type="PANTHER" id="PTHR34719:SF2">
    <property type="entry name" value="NICKEL-RESPONSIVE REGULATOR"/>
    <property type="match status" value="1"/>
</dbReference>
<accession>A0A975NGV1</accession>
<organism evidence="2 3">
    <name type="scientific">Bradyrhizobium sediminis</name>
    <dbReference type="NCBI Taxonomy" id="2840469"/>
    <lineage>
        <taxon>Bacteria</taxon>
        <taxon>Pseudomonadati</taxon>
        <taxon>Pseudomonadota</taxon>
        <taxon>Alphaproteobacteria</taxon>
        <taxon>Hyphomicrobiales</taxon>
        <taxon>Nitrobacteraceae</taxon>
        <taxon>Bradyrhizobium</taxon>
    </lineage>
</organism>
<dbReference type="SUPFAM" id="SSF47598">
    <property type="entry name" value="Ribbon-helix-helix"/>
    <property type="match status" value="1"/>
</dbReference>
<dbReference type="InterPro" id="IPR002145">
    <property type="entry name" value="CopG"/>
</dbReference>
<evidence type="ECO:0000259" key="1">
    <source>
        <dbReference type="Pfam" id="PF01402"/>
    </source>
</evidence>